<evidence type="ECO:0000313" key="1">
    <source>
        <dbReference type="EMBL" id="OMJ65362.1"/>
    </source>
</evidence>
<proteinExistence type="predicted"/>
<gene>
    <name evidence="1" type="ORF">SteCoe_38387</name>
</gene>
<dbReference type="InterPro" id="IPR032675">
    <property type="entry name" value="LRR_dom_sf"/>
</dbReference>
<dbReference type="Gene3D" id="3.80.10.10">
    <property type="entry name" value="Ribonuclease Inhibitor"/>
    <property type="match status" value="1"/>
</dbReference>
<reference evidence="1 2" key="1">
    <citation type="submission" date="2016-11" db="EMBL/GenBank/DDBJ databases">
        <title>The macronuclear genome of Stentor coeruleus: a giant cell with tiny introns.</title>
        <authorList>
            <person name="Slabodnick M."/>
            <person name="Ruby J.G."/>
            <person name="Reiff S.B."/>
            <person name="Swart E.C."/>
            <person name="Gosai S."/>
            <person name="Prabakaran S."/>
            <person name="Witkowska E."/>
            <person name="Larue G.E."/>
            <person name="Fisher S."/>
            <person name="Freeman R.M."/>
            <person name="Gunawardena J."/>
            <person name="Chu W."/>
            <person name="Stover N.A."/>
            <person name="Gregory B.D."/>
            <person name="Nowacki M."/>
            <person name="Derisi J."/>
            <person name="Roy S.W."/>
            <person name="Marshall W.F."/>
            <person name="Sood P."/>
        </authorList>
    </citation>
    <scope>NUCLEOTIDE SEQUENCE [LARGE SCALE GENOMIC DNA]</scope>
    <source>
        <strain evidence="1">WM001</strain>
    </source>
</reference>
<comment type="caution">
    <text evidence="1">The sequence shown here is derived from an EMBL/GenBank/DDBJ whole genome shotgun (WGS) entry which is preliminary data.</text>
</comment>
<dbReference type="EMBL" id="MPUH01002193">
    <property type="protein sequence ID" value="OMJ65362.1"/>
    <property type="molecule type" value="Genomic_DNA"/>
</dbReference>
<name>A0A1R2ALH7_9CILI</name>
<dbReference type="Proteomes" id="UP000187209">
    <property type="component" value="Unassembled WGS sequence"/>
</dbReference>
<protein>
    <submittedName>
        <fullName evidence="1">Uncharacterized protein</fullName>
    </submittedName>
</protein>
<sequence>MNPEKKVEAFLMILGSLGSKTNYKKLSIFYPENYLEKGFITDYIFELFLVSVNSLLNNNQKLKEFNVLLEFPEKHILKYSSILLDAIKRNKNLEKVNFINFNEIKSDNEKAFNLACNYFCLKDSFKKDTEFHSYTHIIISEFIKENNPLVAKKLIRLFEKYNFLNNKTLNFFKPNNNTGLHNTYKYNYIEVFSSLEILIISDNIITSEEIDTIEKNIQNLEFLHTIKLKNNIFKDNEISGFLGARNLINLKISDCILKITDFTRFSTKIKSSNIEKITLKNILLQEKNKNGYFEHLIESITCNSLKTLKIYISYTPYLLYLLFRGLYLFKNLEFICVFIEENFEKYESCIKGLISIVHNNLPKAIKFKMHKYIWDIENFKRKKRLEFIRCQLCPVDLIILAELCEEKIIESVKCVDLSENLEIVDNNFVKNITRIIKPLKCNEVILKNCECKQKHIKEIKRLLDDEISFYITK</sequence>
<organism evidence="1 2">
    <name type="scientific">Stentor coeruleus</name>
    <dbReference type="NCBI Taxonomy" id="5963"/>
    <lineage>
        <taxon>Eukaryota</taxon>
        <taxon>Sar</taxon>
        <taxon>Alveolata</taxon>
        <taxon>Ciliophora</taxon>
        <taxon>Postciliodesmatophora</taxon>
        <taxon>Heterotrichea</taxon>
        <taxon>Heterotrichida</taxon>
        <taxon>Stentoridae</taxon>
        <taxon>Stentor</taxon>
    </lineage>
</organism>
<keyword evidence="2" id="KW-1185">Reference proteome</keyword>
<accession>A0A1R2ALH7</accession>
<evidence type="ECO:0000313" key="2">
    <source>
        <dbReference type="Proteomes" id="UP000187209"/>
    </source>
</evidence>
<dbReference type="AlphaFoldDB" id="A0A1R2ALH7"/>